<keyword evidence="1" id="KW-0479">Metal-binding</keyword>
<dbReference type="SUPFAM" id="SSF57756">
    <property type="entry name" value="Retrovirus zinc finger-like domains"/>
    <property type="match status" value="1"/>
</dbReference>
<feature type="compositionally biased region" description="Polar residues" evidence="3">
    <location>
        <begin position="321"/>
        <end position="332"/>
    </location>
</feature>
<dbReference type="PROSITE" id="PS50158">
    <property type="entry name" value="ZF_CCHC"/>
    <property type="match status" value="1"/>
</dbReference>
<evidence type="ECO:0000256" key="1">
    <source>
        <dbReference type="PROSITE-ProRule" id="PRU00047"/>
    </source>
</evidence>
<organism evidence="5">
    <name type="scientific">Tanacetum cinerariifolium</name>
    <name type="common">Dalmatian daisy</name>
    <name type="synonym">Chrysanthemum cinerariifolium</name>
    <dbReference type="NCBI Taxonomy" id="118510"/>
    <lineage>
        <taxon>Eukaryota</taxon>
        <taxon>Viridiplantae</taxon>
        <taxon>Streptophyta</taxon>
        <taxon>Embryophyta</taxon>
        <taxon>Tracheophyta</taxon>
        <taxon>Spermatophyta</taxon>
        <taxon>Magnoliopsida</taxon>
        <taxon>eudicotyledons</taxon>
        <taxon>Gunneridae</taxon>
        <taxon>Pentapetalae</taxon>
        <taxon>asterids</taxon>
        <taxon>campanulids</taxon>
        <taxon>Asterales</taxon>
        <taxon>Asteraceae</taxon>
        <taxon>Asteroideae</taxon>
        <taxon>Anthemideae</taxon>
        <taxon>Anthemidinae</taxon>
        <taxon>Tanacetum</taxon>
    </lineage>
</organism>
<dbReference type="EMBL" id="BKCJ010049560">
    <property type="protein sequence ID" value="GEW21775.1"/>
    <property type="molecule type" value="Genomic_DNA"/>
</dbReference>
<dbReference type="Pfam" id="PF00098">
    <property type="entry name" value="zf-CCHC"/>
    <property type="match status" value="1"/>
</dbReference>
<reference evidence="5" key="1">
    <citation type="journal article" date="2019" name="Sci. Rep.">
        <title>Draft genome of Tanacetum cinerariifolium, the natural source of mosquito coil.</title>
        <authorList>
            <person name="Yamashiro T."/>
            <person name="Shiraishi A."/>
            <person name="Satake H."/>
            <person name="Nakayama K."/>
        </authorList>
    </citation>
    <scope>NUCLEOTIDE SEQUENCE</scope>
</reference>
<evidence type="ECO:0000256" key="3">
    <source>
        <dbReference type="SAM" id="MobiDB-lite"/>
    </source>
</evidence>
<evidence type="ECO:0000256" key="2">
    <source>
        <dbReference type="SAM" id="Coils"/>
    </source>
</evidence>
<dbReference type="GO" id="GO:0008270">
    <property type="term" value="F:zinc ion binding"/>
    <property type="evidence" value="ECO:0007669"/>
    <property type="project" value="UniProtKB-KW"/>
</dbReference>
<proteinExistence type="predicted"/>
<comment type="caution">
    <text evidence="5">The sequence shown here is derived from an EMBL/GenBank/DDBJ whole genome shotgun (WGS) entry which is preliminary data.</text>
</comment>
<feature type="non-terminal residue" evidence="5">
    <location>
        <position position="645"/>
    </location>
</feature>
<dbReference type="Pfam" id="PF22936">
    <property type="entry name" value="Pol_BBD"/>
    <property type="match status" value="1"/>
</dbReference>
<feature type="compositionally biased region" description="Basic residues" evidence="3">
    <location>
        <begin position="384"/>
        <end position="425"/>
    </location>
</feature>
<accession>A0A699H0I1</accession>
<feature type="domain" description="CCHC-type" evidence="4">
    <location>
        <begin position="38"/>
        <end position="52"/>
    </location>
</feature>
<sequence length="645" mass="73398">MEHGTFKHGADKFWKKTGKKISIQGSDVAGFDKSKVECFNCHKMGHFARECRAPISQERGRKENYRHGSKAEEKTPKALMAIDRVGWDWSYMENEGDDHALVADTEAPTEFALMTNTESKVFDNSLCSKDCKKNNDSLNSKIKYLTNELFEANNYIYHYKLAVAQLEGRLVEYKEREVKYIEKIRTLELYRESNLKSIETLSKQLETLKLEKDGVDRKLAGLLKASKNLDNLIESQRSDKVKDEVGYNVVPPPVADLYLSPKKDLSWTGLPEFTDDTVTDYSRPSPNVESTSEEGQNKNSSTSEGVASPITHKPFIKKSNKTPNMRGNQRNWNNLKSYQLGPEFVLKKKAFFNCGDFTYLDNDCRKRVKRGTTRSQNHAYMRPTHRATGHRPHGAPMRPTHRAAGHRPHGAPMRPTHRPVGHRPHGPPMKPMRPNMNGARPNKSFFIQAHSYESRPFIKTSAVKTQYRAPWVPTVNRNNPPVNRKFSTGRRNFPTANRKFPTASRKFPTSSTKIHTADMGRKGKAVKPSACWIWKPTQNLSNKGPNNNSVSVMFKKYTYIDTQGRLNGCSRHMTGNISYLSDFEPFDGGYVSFGQGGCKITGKGTIKTDKVEFENEYFVKDLKYNLFSVSQICDNKNSVLFTDSE</sequence>
<protein>
    <submittedName>
        <fullName evidence="5">Ribonuclease H-like domain-containing protein</fullName>
    </submittedName>
</protein>
<gene>
    <name evidence="5" type="ORF">Tci_193751</name>
</gene>
<feature type="region of interest" description="Disordered" evidence="3">
    <location>
        <begin position="474"/>
        <end position="520"/>
    </location>
</feature>
<dbReference type="AlphaFoldDB" id="A0A699H0I1"/>
<feature type="compositionally biased region" description="Polar residues" evidence="3">
    <location>
        <begin position="279"/>
        <end position="305"/>
    </location>
</feature>
<dbReference type="Gene3D" id="4.10.60.10">
    <property type="entry name" value="Zinc finger, CCHC-type"/>
    <property type="match status" value="1"/>
</dbReference>
<keyword evidence="2" id="KW-0175">Coiled coil</keyword>
<dbReference type="InterPro" id="IPR036875">
    <property type="entry name" value="Znf_CCHC_sf"/>
</dbReference>
<feature type="coiled-coil region" evidence="2">
    <location>
        <begin position="163"/>
        <end position="218"/>
    </location>
</feature>
<feature type="region of interest" description="Disordered" evidence="3">
    <location>
        <begin position="384"/>
        <end position="427"/>
    </location>
</feature>
<dbReference type="InterPro" id="IPR001878">
    <property type="entry name" value="Znf_CCHC"/>
</dbReference>
<keyword evidence="1" id="KW-0863">Zinc-finger</keyword>
<feature type="region of interest" description="Disordered" evidence="3">
    <location>
        <begin position="276"/>
        <end position="332"/>
    </location>
</feature>
<evidence type="ECO:0000313" key="5">
    <source>
        <dbReference type="EMBL" id="GEW21775.1"/>
    </source>
</evidence>
<name>A0A699H0I1_TANCI</name>
<dbReference type="SMART" id="SM00343">
    <property type="entry name" value="ZnF_C2HC"/>
    <property type="match status" value="1"/>
</dbReference>
<feature type="compositionally biased region" description="Low complexity" evidence="3">
    <location>
        <begin position="475"/>
        <end position="484"/>
    </location>
</feature>
<dbReference type="GO" id="GO:0003676">
    <property type="term" value="F:nucleic acid binding"/>
    <property type="evidence" value="ECO:0007669"/>
    <property type="project" value="InterPro"/>
</dbReference>
<evidence type="ECO:0000259" key="4">
    <source>
        <dbReference type="PROSITE" id="PS50158"/>
    </source>
</evidence>
<dbReference type="InterPro" id="IPR054722">
    <property type="entry name" value="PolX-like_BBD"/>
</dbReference>
<keyword evidence="1" id="KW-0862">Zinc</keyword>